<sequence length="803" mass="90764">MSEDLRETTPLLRTEEADKIEVYPIIHMIRSDITHFIDTPLTYDALNAPDLTYTLIRPLQEKYSAIQRAGNKSVVFCFLINHVHFVRDQGISTKPLSRCRAEVCEMLATRILREYGNHMLDMALAITTNWPVYSGADPTVMRVARQERDDLEERVGNAIEMAIIGKARRFIKSSPCQKVIDYIWTGKCVYQAESSHSILSDTYKRTPVHFYDPHKAPLLDHYRLKVPAVRSVLEYTNFIILFILFVLALETNELDRLNPAEIVFMVYALGFSLEKAAAMQEHGLKVYFKGTWNGFDLAFVTTYITYAVLRLYGVYHDIRWARHLGIDVLALIACMMFPRLAFVTLQNNLMVLSLRAMITQFVILMIIAAFCFGGFLYALWTLSRNEANYSLGTISWWMLDLWFGLDASGFDNATHFHPIFGPILVVTYTCLSNTLLLTVMVSILSHTFSTINDDAAAEAMFRRAVSTVEGVKADSLFSYQPPINLFALCVMLPASHILSPRWFHKVNVFMIRLTSFPILLAIAWYERQAKLTGSSGFYNTMSAAAEKVYDTLPRQLKRLTFFEGLAGTDAEIDAVFDIEDEMDTALDTHEYSHVPVGDGLQRRYSQKSQKSQKSQSRTRRPSSNAPERIARRDPSPNHLAAPSPRLRLGSMLNRGAEAAQSIASPLAQIFQPLIVDDDIPEESENGSLSLNVPMGISYGPASRRKQSMMQRSPAAEVALARTHRFPSMGSHESRDAHQVSTSPDPISESVGRGRGMETAEEAEEEEEDSGGMIRWMERLDKLEQGQKRIEDLLLRISENQAGQ</sequence>
<dbReference type="InterPro" id="IPR052971">
    <property type="entry name" value="TRP_calcium_channel"/>
</dbReference>
<reference evidence="5 6" key="1">
    <citation type="journal article" date="2016" name="Mol. Biol. Evol.">
        <title>Comparative Genomics of Early-Diverging Mushroom-Forming Fungi Provides Insights into the Origins of Lignocellulose Decay Capabilities.</title>
        <authorList>
            <person name="Nagy L.G."/>
            <person name="Riley R."/>
            <person name="Tritt A."/>
            <person name="Adam C."/>
            <person name="Daum C."/>
            <person name="Floudas D."/>
            <person name="Sun H."/>
            <person name="Yadav J.S."/>
            <person name="Pangilinan J."/>
            <person name="Larsson K.H."/>
            <person name="Matsuura K."/>
            <person name="Barry K."/>
            <person name="Labutti K."/>
            <person name="Kuo R."/>
            <person name="Ohm R.A."/>
            <person name="Bhattacharya S.S."/>
            <person name="Shirouzu T."/>
            <person name="Yoshinaga Y."/>
            <person name="Martin F.M."/>
            <person name="Grigoriev I.V."/>
            <person name="Hibbett D.S."/>
        </authorList>
    </citation>
    <scope>NUCLEOTIDE SEQUENCE [LARGE SCALE GENOMIC DNA]</scope>
    <source>
        <strain evidence="5 6">CBS 109695</strain>
    </source>
</reference>
<name>A0A166P044_9AGAM</name>
<feature type="domain" description="Calcium channel YVC1-like C-terminal transmembrane" evidence="4">
    <location>
        <begin position="238"/>
        <end position="528"/>
    </location>
</feature>
<feature type="compositionally biased region" description="Acidic residues" evidence="1">
    <location>
        <begin position="758"/>
        <end position="769"/>
    </location>
</feature>
<keyword evidence="2" id="KW-0472">Membrane</keyword>
<dbReference type="InterPro" id="IPR056337">
    <property type="entry name" value="LHD_YVC1"/>
</dbReference>
<dbReference type="OrthoDB" id="2373987at2759"/>
<accession>A0A166P044</accession>
<feature type="transmembrane region" description="Helical" evidence="2">
    <location>
        <begin position="425"/>
        <end position="444"/>
    </location>
</feature>
<dbReference type="InterPro" id="IPR056336">
    <property type="entry name" value="YVC1_C"/>
</dbReference>
<dbReference type="AlphaFoldDB" id="A0A166P044"/>
<feature type="transmembrane region" description="Helical" evidence="2">
    <location>
        <begin position="357"/>
        <end position="380"/>
    </location>
</feature>
<dbReference type="Pfam" id="PF23190">
    <property type="entry name" value="LHD_TRPY1"/>
    <property type="match status" value="1"/>
</dbReference>
<evidence type="ECO:0000313" key="6">
    <source>
        <dbReference type="Proteomes" id="UP000076532"/>
    </source>
</evidence>
<feature type="region of interest" description="Disordered" evidence="1">
    <location>
        <begin position="597"/>
        <end position="644"/>
    </location>
</feature>
<feature type="compositionally biased region" description="Low complexity" evidence="1">
    <location>
        <begin position="602"/>
        <end position="615"/>
    </location>
</feature>
<evidence type="ECO:0008006" key="7">
    <source>
        <dbReference type="Google" id="ProtNLM"/>
    </source>
</evidence>
<dbReference type="STRING" id="436010.A0A166P044"/>
<protein>
    <recommendedName>
        <fullName evidence="7">Calcium channel YVC1</fullName>
    </recommendedName>
</protein>
<evidence type="ECO:0000256" key="2">
    <source>
        <dbReference type="SAM" id="Phobius"/>
    </source>
</evidence>
<evidence type="ECO:0000259" key="4">
    <source>
        <dbReference type="Pfam" id="PF23317"/>
    </source>
</evidence>
<evidence type="ECO:0000259" key="3">
    <source>
        <dbReference type="Pfam" id="PF23190"/>
    </source>
</evidence>
<keyword evidence="2" id="KW-0812">Transmembrane</keyword>
<dbReference type="PANTHER" id="PTHR35859">
    <property type="entry name" value="NONSELECTIVE CATION CHANNEL PROTEIN"/>
    <property type="match status" value="1"/>
</dbReference>
<feature type="domain" description="YVC1 N-terminal linker helical" evidence="3">
    <location>
        <begin position="23"/>
        <end position="205"/>
    </location>
</feature>
<feature type="region of interest" description="Disordered" evidence="1">
    <location>
        <begin position="726"/>
        <end position="773"/>
    </location>
</feature>
<feature type="transmembrane region" description="Helical" evidence="2">
    <location>
        <begin position="509"/>
        <end position="525"/>
    </location>
</feature>
<evidence type="ECO:0000313" key="5">
    <source>
        <dbReference type="EMBL" id="KZP25559.1"/>
    </source>
</evidence>
<proteinExistence type="predicted"/>
<evidence type="ECO:0000256" key="1">
    <source>
        <dbReference type="SAM" id="MobiDB-lite"/>
    </source>
</evidence>
<feature type="transmembrane region" description="Helical" evidence="2">
    <location>
        <begin position="324"/>
        <end position="345"/>
    </location>
</feature>
<feature type="transmembrane region" description="Helical" evidence="2">
    <location>
        <begin position="232"/>
        <end position="249"/>
    </location>
</feature>
<keyword evidence="6" id="KW-1185">Reference proteome</keyword>
<feature type="transmembrane region" description="Helical" evidence="2">
    <location>
        <begin position="387"/>
        <end position="405"/>
    </location>
</feature>
<dbReference type="PANTHER" id="PTHR35859:SF1">
    <property type="entry name" value="NONSELECTIVE CATION CHANNEL PROTEIN"/>
    <property type="match status" value="1"/>
</dbReference>
<dbReference type="EMBL" id="KV417520">
    <property type="protein sequence ID" value="KZP25559.1"/>
    <property type="molecule type" value="Genomic_DNA"/>
</dbReference>
<feature type="transmembrane region" description="Helical" evidence="2">
    <location>
        <begin position="292"/>
        <end position="312"/>
    </location>
</feature>
<gene>
    <name evidence="5" type="ORF">FIBSPDRAFT_384100</name>
</gene>
<dbReference type="Pfam" id="PF23317">
    <property type="entry name" value="YVC1_C"/>
    <property type="match status" value="1"/>
</dbReference>
<organism evidence="5 6">
    <name type="scientific">Athelia psychrophila</name>
    <dbReference type="NCBI Taxonomy" id="1759441"/>
    <lineage>
        <taxon>Eukaryota</taxon>
        <taxon>Fungi</taxon>
        <taxon>Dikarya</taxon>
        <taxon>Basidiomycota</taxon>
        <taxon>Agaricomycotina</taxon>
        <taxon>Agaricomycetes</taxon>
        <taxon>Agaricomycetidae</taxon>
        <taxon>Atheliales</taxon>
        <taxon>Atheliaceae</taxon>
        <taxon>Athelia</taxon>
    </lineage>
</organism>
<dbReference type="Proteomes" id="UP000076532">
    <property type="component" value="Unassembled WGS sequence"/>
</dbReference>
<keyword evidence="2" id="KW-1133">Transmembrane helix</keyword>